<dbReference type="KEGG" id="mrub:DEO27_028435"/>
<sequence length="163" mass="19264">MPNTYTQLYIHFVFAVKYRQAVINQEWETNLHRYITGIVQNNGHKLIAINSASDHLHLFVGLNPNQSISELIRLVKGDSSEFINKERYTPRKFQWQEGYGAFSNSNSQIDAVVKYILNQKQHHLKRSFREEYLDILKDYSVDYDERYVFKDLLELNLLFPGFG</sequence>
<accession>A0A5C1I877</accession>
<dbReference type="Pfam" id="PF01797">
    <property type="entry name" value="Y1_Tnp"/>
    <property type="match status" value="1"/>
</dbReference>
<dbReference type="InterPro" id="IPR036515">
    <property type="entry name" value="Transposase_17_sf"/>
</dbReference>
<dbReference type="GO" id="GO:0004803">
    <property type="term" value="F:transposase activity"/>
    <property type="evidence" value="ECO:0007669"/>
    <property type="project" value="InterPro"/>
</dbReference>
<dbReference type="EMBL" id="CP043450">
    <property type="protein sequence ID" value="QEM13778.1"/>
    <property type="molecule type" value="Genomic_DNA"/>
</dbReference>
<evidence type="ECO:0000313" key="3">
    <source>
        <dbReference type="Proteomes" id="UP000251402"/>
    </source>
</evidence>
<evidence type="ECO:0000313" key="2">
    <source>
        <dbReference type="EMBL" id="QEM13778.1"/>
    </source>
</evidence>
<dbReference type="PANTHER" id="PTHR33360:SF2">
    <property type="entry name" value="TRANSPOSASE FOR INSERTION SEQUENCE ELEMENT IS200"/>
    <property type="match status" value="1"/>
</dbReference>
<dbReference type="Proteomes" id="UP000251402">
    <property type="component" value="Chromosome"/>
</dbReference>
<dbReference type="RefSeq" id="WP_112570927.1">
    <property type="nucleotide sequence ID" value="NZ_CP043450.1"/>
</dbReference>
<organism evidence="2 3">
    <name type="scientific">Mucilaginibacter rubeus</name>
    <dbReference type="NCBI Taxonomy" id="2027860"/>
    <lineage>
        <taxon>Bacteria</taxon>
        <taxon>Pseudomonadati</taxon>
        <taxon>Bacteroidota</taxon>
        <taxon>Sphingobacteriia</taxon>
        <taxon>Sphingobacteriales</taxon>
        <taxon>Sphingobacteriaceae</taxon>
        <taxon>Mucilaginibacter</taxon>
    </lineage>
</organism>
<dbReference type="Gene3D" id="3.30.70.1290">
    <property type="entry name" value="Transposase IS200-like"/>
    <property type="match status" value="1"/>
</dbReference>
<reference evidence="2" key="1">
    <citation type="submission" date="2019-08" db="EMBL/GenBank/DDBJ databases">
        <title>Comparative genome analysis confer to the adaptation heavy metal polluted environment.</title>
        <authorList>
            <person name="Li Y."/>
        </authorList>
    </citation>
    <scope>NUCLEOTIDE SEQUENCE [LARGE SCALE GENOMIC DNA]</scope>
    <source>
        <strain evidence="2">P1</strain>
    </source>
</reference>
<gene>
    <name evidence="2" type="primary">tnpA</name>
    <name evidence="2" type="ORF">DEO27_028435</name>
</gene>
<dbReference type="GO" id="GO:0006313">
    <property type="term" value="P:DNA transposition"/>
    <property type="evidence" value="ECO:0007669"/>
    <property type="project" value="InterPro"/>
</dbReference>
<dbReference type="GO" id="GO:0003677">
    <property type="term" value="F:DNA binding"/>
    <property type="evidence" value="ECO:0007669"/>
    <property type="project" value="InterPro"/>
</dbReference>
<dbReference type="InterPro" id="IPR002686">
    <property type="entry name" value="Transposase_17"/>
</dbReference>
<keyword evidence="3" id="KW-1185">Reference proteome</keyword>
<proteinExistence type="predicted"/>
<dbReference type="SMART" id="SM01321">
    <property type="entry name" value="Y1_Tnp"/>
    <property type="match status" value="1"/>
</dbReference>
<dbReference type="AlphaFoldDB" id="A0A5C1I877"/>
<dbReference type="SUPFAM" id="SSF143422">
    <property type="entry name" value="Transposase IS200-like"/>
    <property type="match status" value="1"/>
</dbReference>
<dbReference type="OrthoDB" id="9797997at2"/>
<protein>
    <submittedName>
        <fullName evidence="2">IS200/IS605 family transposase</fullName>
    </submittedName>
</protein>
<dbReference type="PANTHER" id="PTHR33360">
    <property type="entry name" value="TRANSPOSASE FOR INSERTION SEQUENCE ELEMENT IS200"/>
    <property type="match status" value="1"/>
</dbReference>
<feature type="domain" description="Transposase IS200-like" evidence="1">
    <location>
        <begin position="5"/>
        <end position="119"/>
    </location>
</feature>
<evidence type="ECO:0000259" key="1">
    <source>
        <dbReference type="SMART" id="SM01321"/>
    </source>
</evidence>
<dbReference type="NCBIfam" id="NF033573">
    <property type="entry name" value="transpos_IS200"/>
    <property type="match status" value="1"/>
</dbReference>
<name>A0A5C1I877_9SPHI</name>